<name>A0A1X7IPD2_9FLAO</name>
<dbReference type="EMBL" id="FXAO01000002">
    <property type="protein sequence ID" value="SMG16949.1"/>
    <property type="molecule type" value="Genomic_DNA"/>
</dbReference>
<accession>A0A1X7IPD2</accession>
<reference evidence="2" key="1">
    <citation type="submission" date="2017-04" db="EMBL/GenBank/DDBJ databases">
        <authorList>
            <person name="Varghese N."/>
            <person name="Submissions S."/>
        </authorList>
    </citation>
    <scope>NUCLEOTIDE SEQUENCE [LARGE SCALE GENOMIC DNA]</scope>
    <source>
        <strain evidence="2">DSM 19835</strain>
    </source>
</reference>
<dbReference type="RefSeq" id="WP_085496693.1">
    <property type="nucleotide sequence ID" value="NZ_FXAO01000002.1"/>
</dbReference>
<protein>
    <recommendedName>
        <fullName evidence="3">DUF4304 domain-containing protein</fullName>
    </recommendedName>
</protein>
<sequence length="220" mass="25405">MNDLIIFNYLINKTLKGKFKDSGWSGTSPVFYKKDIPNIIKCVELIKLINQDIFCCYLKIYSSFNFSNSIKGRGIQSLNEIFIIGLTPKKVSNEAYYWDLSKHDDSNSKQMDLLWEAIIRHGNAFFDNFNEFPASFLDIKPEDFLKGTVQLFGAYEVYNQVAYLNFLKEAHIASNDTITAAAFSELAIERFLKNIEGKNVAQNKEYKSYLNSLRMPNTHR</sequence>
<evidence type="ECO:0000313" key="1">
    <source>
        <dbReference type="EMBL" id="SMG16949.1"/>
    </source>
</evidence>
<evidence type="ECO:0000313" key="2">
    <source>
        <dbReference type="Proteomes" id="UP000193420"/>
    </source>
</evidence>
<dbReference type="Proteomes" id="UP000193420">
    <property type="component" value="Unassembled WGS sequence"/>
</dbReference>
<dbReference type="AlphaFoldDB" id="A0A1X7IPD2"/>
<dbReference type="OrthoDB" id="9827929at2"/>
<evidence type="ECO:0008006" key="3">
    <source>
        <dbReference type="Google" id="ProtNLM"/>
    </source>
</evidence>
<organism evidence="1 2">
    <name type="scientific">Arenibacter troitsensis</name>
    <dbReference type="NCBI Taxonomy" id="188872"/>
    <lineage>
        <taxon>Bacteria</taxon>
        <taxon>Pseudomonadati</taxon>
        <taxon>Bacteroidota</taxon>
        <taxon>Flavobacteriia</taxon>
        <taxon>Flavobacteriales</taxon>
        <taxon>Flavobacteriaceae</taxon>
        <taxon>Arenibacter</taxon>
    </lineage>
</organism>
<keyword evidence="2" id="KW-1185">Reference proteome</keyword>
<proteinExistence type="predicted"/>
<dbReference type="STRING" id="188872.SAMN03080602_00931"/>
<gene>
    <name evidence="1" type="ORF">SAMN03080602_00931</name>
</gene>